<accession>A0ACB8SSF8</accession>
<organism evidence="1 2">
    <name type="scientific">Artomyces pyxidatus</name>
    <dbReference type="NCBI Taxonomy" id="48021"/>
    <lineage>
        <taxon>Eukaryota</taxon>
        <taxon>Fungi</taxon>
        <taxon>Dikarya</taxon>
        <taxon>Basidiomycota</taxon>
        <taxon>Agaricomycotina</taxon>
        <taxon>Agaricomycetes</taxon>
        <taxon>Russulales</taxon>
        <taxon>Auriscalpiaceae</taxon>
        <taxon>Artomyces</taxon>
    </lineage>
</organism>
<keyword evidence="2" id="KW-1185">Reference proteome</keyword>
<reference evidence="1" key="2">
    <citation type="journal article" date="2022" name="New Phytol.">
        <title>Evolutionary transition to the ectomycorrhizal habit in the genomes of a hyperdiverse lineage of mushroom-forming fungi.</title>
        <authorList>
            <person name="Looney B."/>
            <person name="Miyauchi S."/>
            <person name="Morin E."/>
            <person name="Drula E."/>
            <person name="Courty P.E."/>
            <person name="Kohler A."/>
            <person name="Kuo A."/>
            <person name="LaButti K."/>
            <person name="Pangilinan J."/>
            <person name="Lipzen A."/>
            <person name="Riley R."/>
            <person name="Andreopoulos W."/>
            <person name="He G."/>
            <person name="Johnson J."/>
            <person name="Nolan M."/>
            <person name="Tritt A."/>
            <person name="Barry K.W."/>
            <person name="Grigoriev I.V."/>
            <person name="Nagy L.G."/>
            <person name="Hibbett D."/>
            <person name="Henrissat B."/>
            <person name="Matheny P.B."/>
            <person name="Labbe J."/>
            <person name="Martin F.M."/>
        </authorList>
    </citation>
    <scope>NUCLEOTIDE SEQUENCE</scope>
    <source>
        <strain evidence="1">HHB10654</strain>
    </source>
</reference>
<dbReference type="Proteomes" id="UP000814140">
    <property type="component" value="Unassembled WGS sequence"/>
</dbReference>
<evidence type="ECO:0000313" key="1">
    <source>
        <dbReference type="EMBL" id="KAI0058726.1"/>
    </source>
</evidence>
<proteinExistence type="predicted"/>
<name>A0ACB8SSF8_9AGAM</name>
<comment type="caution">
    <text evidence="1">The sequence shown here is derived from an EMBL/GenBank/DDBJ whole genome shotgun (WGS) entry which is preliminary data.</text>
</comment>
<sequence>MVASTNNELYTPFPRGITLEEGFQSSEEGSDLHSPVFEQSFSHFASESRYPIATDSPPHAAGLITSTFASPYYMSGSTHSTTDPHASTSRDLPSLALTLSQPAPYPQSFTSSTHVIDPTNRVYPSLTHTGQTPFARPIDMMVPDQAVSLPQIPMPQPALGDPYSPTAGTAAQDPPVASSSTARPVASNTTSRARTSRNISNQVIACRQCRSRKIRCDSTRPECNNCLRRSNECIYDVVPKRRGPDKRPGTRQRSCKKRPTDGSEPQPRKKRKTDPVDDSASPTTSFKDDASSPPVPLHAPLQVKADPDFSALHALSQSSSALTETTSSYRVVDAGLLRKVRCLVHRESFSDSLSPSIPAVPSTEYTRKVWWDNLLNTYSATREQALHDITTDLNELFDSTTSNYWLTFFRMPSPLPDLRDKDVRSHLQPSLVLAGLALATLLKSSELERGAAGRDRALRLRDAAQSSLEASWNSQWIDLNLAKAAMVLALFETSAHPLYSPARADSALVFLDKIVQALQLTSIDIHDPDRLDHSTGVPLVVRTSAYLPNKECACIVEMTPVQWDKSMSFTPGWDPVWSPAEVQNEETRRLCWSALILVANHTVTAAASQRKPLDLYLIDSSNYNILFPGEYLERSRNPHSPQSGKDTVWALYCRSMLLWNSCMRFQDEGISRDVRAQMAVSTFLEIRSVEDALDTHTCNIDTALIYMCREFISKCVMLLDLDETGQPAWNYKQAKEWLNYQDHVARRIKPSLPLLTGSTEHPFLRRPFQISWFTNQLIVCLTIWNTHNELTNALDLAKMFLLPIEVLNALWPCPAFRRQCSHLREQLHDACLRAQVAPPLLPEYMLPPPLLRLQSL</sequence>
<gene>
    <name evidence="1" type="ORF">BV25DRAFT_1810152</name>
</gene>
<reference evidence="1" key="1">
    <citation type="submission" date="2021-03" db="EMBL/GenBank/DDBJ databases">
        <authorList>
            <consortium name="DOE Joint Genome Institute"/>
            <person name="Ahrendt S."/>
            <person name="Looney B.P."/>
            <person name="Miyauchi S."/>
            <person name="Morin E."/>
            <person name="Drula E."/>
            <person name="Courty P.E."/>
            <person name="Chicoki N."/>
            <person name="Fauchery L."/>
            <person name="Kohler A."/>
            <person name="Kuo A."/>
            <person name="Labutti K."/>
            <person name="Pangilinan J."/>
            <person name="Lipzen A."/>
            <person name="Riley R."/>
            <person name="Andreopoulos W."/>
            <person name="He G."/>
            <person name="Johnson J."/>
            <person name="Barry K.W."/>
            <person name="Grigoriev I.V."/>
            <person name="Nagy L."/>
            <person name="Hibbett D."/>
            <person name="Henrissat B."/>
            <person name="Matheny P.B."/>
            <person name="Labbe J."/>
            <person name="Martin F."/>
        </authorList>
    </citation>
    <scope>NUCLEOTIDE SEQUENCE</scope>
    <source>
        <strain evidence="1">HHB10654</strain>
    </source>
</reference>
<evidence type="ECO:0000313" key="2">
    <source>
        <dbReference type="Proteomes" id="UP000814140"/>
    </source>
</evidence>
<dbReference type="EMBL" id="MU277232">
    <property type="protein sequence ID" value="KAI0058726.1"/>
    <property type="molecule type" value="Genomic_DNA"/>
</dbReference>
<protein>
    <submittedName>
        <fullName evidence="1">Uncharacterized protein</fullName>
    </submittedName>
</protein>